<accession>A0ABZ0JAB5</accession>
<dbReference type="Proteomes" id="UP001303211">
    <property type="component" value="Chromosome"/>
</dbReference>
<evidence type="ECO:0000256" key="6">
    <source>
        <dbReference type="ARBA" id="ARBA00023002"/>
    </source>
</evidence>
<organism evidence="13 14">
    <name type="scientific">Diaphorobacter limosus</name>
    <dbReference type="NCBI Taxonomy" id="3036128"/>
    <lineage>
        <taxon>Bacteria</taxon>
        <taxon>Pseudomonadati</taxon>
        <taxon>Pseudomonadota</taxon>
        <taxon>Betaproteobacteria</taxon>
        <taxon>Burkholderiales</taxon>
        <taxon>Comamonadaceae</taxon>
        <taxon>Diaphorobacter</taxon>
    </lineage>
</organism>
<keyword evidence="3 12" id="KW-0812">Transmembrane</keyword>
<feature type="transmembrane region" description="Helical" evidence="12">
    <location>
        <begin position="78"/>
        <end position="100"/>
    </location>
</feature>
<protein>
    <submittedName>
        <fullName evidence="13">COX15/CtaA family protein</fullName>
    </submittedName>
</protein>
<keyword evidence="14" id="KW-1185">Reference proteome</keyword>
<evidence type="ECO:0000313" key="14">
    <source>
        <dbReference type="Proteomes" id="UP001303211"/>
    </source>
</evidence>
<dbReference type="InterPro" id="IPR003780">
    <property type="entry name" value="COX15/CtaA_fam"/>
</dbReference>
<dbReference type="RefSeq" id="WP_317703488.1">
    <property type="nucleotide sequence ID" value="NZ_CP136921.1"/>
</dbReference>
<evidence type="ECO:0000256" key="4">
    <source>
        <dbReference type="ARBA" id="ARBA00022723"/>
    </source>
</evidence>
<evidence type="ECO:0000256" key="5">
    <source>
        <dbReference type="ARBA" id="ARBA00022989"/>
    </source>
</evidence>
<evidence type="ECO:0000256" key="12">
    <source>
        <dbReference type="SAM" id="Phobius"/>
    </source>
</evidence>
<evidence type="ECO:0000256" key="7">
    <source>
        <dbReference type="ARBA" id="ARBA00023004"/>
    </source>
</evidence>
<evidence type="ECO:0000313" key="13">
    <source>
        <dbReference type="EMBL" id="WOO34162.1"/>
    </source>
</evidence>
<evidence type="ECO:0000256" key="8">
    <source>
        <dbReference type="ARBA" id="ARBA00023133"/>
    </source>
</evidence>
<comment type="pathway">
    <text evidence="11">Porphyrin-containing compound metabolism.</text>
</comment>
<keyword evidence="8" id="KW-0350">Heme biosynthesis</keyword>
<sequence length="321" mass="33276">MLSFASPTRRRLLLQRLAWLCAALMLVVASLSAFIRQSRSEQGCEPWPQCQGIAAVQVGATLPEAGAGVAMARMGHRVVASATLLLVLAMVGLALSAGVATRAEARLALGLLGLVLFLALLGVLAGPSRLPAVTLGNLLAGFAMCALSVRLALMAGHADAARSRPLPSAWLAVATALAWAQVALGGMVSAGEAGLSCPALGACDWRAGSWQALDPWALPAGDLLPGHAAGALVHMLHRWSGMALTLVLLVLAWQAWRLGRRAVAAWLVALPLLLVVLGLVQVWLRLPLPLVLVHNTAAALLLALLSGVGLDGPPDRNRTCI</sequence>
<evidence type="ECO:0000256" key="11">
    <source>
        <dbReference type="ARBA" id="ARBA00023444"/>
    </source>
</evidence>
<evidence type="ECO:0000256" key="9">
    <source>
        <dbReference type="ARBA" id="ARBA00023136"/>
    </source>
</evidence>
<evidence type="ECO:0000256" key="2">
    <source>
        <dbReference type="ARBA" id="ARBA00022475"/>
    </source>
</evidence>
<evidence type="ECO:0000256" key="3">
    <source>
        <dbReference type="ARBA" id="ARBA00022692"/>
    </source>
</evidence>
<keyword evidence="5 12" id="KW-1133">Transmembrane helix</keyword>
<keyword evidence="7" id="KW-0408">Iron</keyword>
<keyword evidence="9 12" id="KW-0472">Membrane</keyword>
<feature type="transmembrane region" description="Helical" evidence="12">
    <location>
        <begin position="263"/>
        <end position="284"/>
    </location>
</feature>
<keyword evidence="2" id="KW-1003">Cell membrane</keyword>
<feature type="transmembrane region" description="Helical" evidence="12">
    <location>
        <begin position="290"/>
        <end position="310"/>
    </location>
</feature>
<dbReference type="PANTHER" id="PTHR35457">
    <property type="entry name" value="HEME A SYNTHASE"/>
    <property type="match status" value="1"/>
</dbReference>
<keyword evidence="4" id="KW-0479">Metal-binding</keyword>
<dbReference type="InterPro" id="IPR050450">
    <property type="entry name" value="COX15/CtaA_HemeA_synthase"/>
</dbReference>
<evidence type="ECO:0000256" key="1">
    <source>
        <dbReference type="ARBA" id="ARBA00004141"/>
    </source>
</evidence>
<feature type="transmembrane region" description="Helical" evidence="12">
    <location>
        <begin position="107"/>
        <end position="126"/>
    </location>
</feature>
<name>A0ABZ0JAB5_9BURK</name>
<keyword evidence="10" id="KW-1015">Disulfide bond</keyword>
<reference evidence="13 14" key="1">
    <citation type="submission" date="2023-03" db="EMBL/GenBank/DDBJ databases">
        <title>Diaphorobacter basophil sp. nov., isolated from a sewage-treatment plant.</title>
        <authorList>
            <person name="Yang K."/>
        </authorList>
    </citation>
    <scope>NUCLEOTIDE SEQUENCE [LARGE SCALE GENOMIC DNA]</scope>
    <source>
        <strain evidence="13 14">Y-1</strain>
    </source>
</reference>
<dbReference type="PANTHER" id="PTHR35457:SF1">
    <property type="entry name" value="HEME A SYNTHASE"/>
    <property type="match status" value="1"/>
</dbReference>
<proteinExistence type="predicted"/>
<feature type="transmembrane region" description="Helical" evidence="12">
    <location>
        <begin position="165"/>
        <end position="184"/>
    </location>
</feature>
<dbReference type="EMBL" id="CP136921">
    <property type="protein sequence ID" value="WOO34162.1"/>
    <property type="molecule type" value="Genomic_DNA"/>
</dbReference>
<feature type="transmembrane region" description="Helical" evidence="12">
    <location>
        <begin position="132"/>
        <end position="153"/>
    </location>
</feature>
<gene>
    <name evidence="13" type="ORF">P4826_08930</name>
</gene>
<comment type="subcellular location">
    <subcellularLocation>
        <location evidence="1">Membrane</location>
        <topology evidence="1">Multi-pass membrane protein</topology>
    </subcellularLocation>
</comment>
<keyword evidence="6" id="KW-0560">Oxidoreductase</keyword>
<feature type="transmembrane region" description="Helical" evidence="12">
    <location>
        <begin position="239"/>
        <end position="256"/>
    </location>
</feature>
<evidence type="ECO:0000256" key="10">
    <source>
        <dbReference type="ARBA" id="ARBA00023157"/>
    </source>
</evidence>
<dbReference type="Pfam" id="PF02628">
    <property type="entry name" value="COX15-CtaA"/>
    <property type="match status" value="1"/>
</dbReference>